<feature type="chain" id="PRO_5044797228" evidence="1">
    <location>
        <begin position="22"/>
        <end position="142"/>
    </location>
</feature>
<feature type="non-terminal residue" evidence="2">
    <location>
        <position position="142"/>
    </location>
</feature>
<comment type="caution">
    <text evidence="2">The sequence shown here is derived from an EMBL/GenBank/DDBJ whole genome shotgun (WGS) entry which is preliminary data.</text>
</comment>
<dbReference type="AlphaFoldDB" id="A0ABD0JT12"/>
<sequence length="142" mass="15761">MDKKLTVLCITFCLMVSSSYCQSGNSCATLVSQDPNKSSQITVEEETNISVPFVLSNFDCVRDKNFKITGFKTETSTSINKTLACVYRIKDEHCYTSDSCVCTNDGTFNVVVRSVKRSDKEWIWESSITDISVPSPIALIAT</sequence>
<dbReference type="Proteomes" id="UP001519460">
    <property type="component" value="Unassembled WGS sequence"/>
</dbReference>
<evidence type="ECO:0000256" key="1">
    <source>
        <dbReference type="SAM" id="SignalP"/>
    </source>
</evidence>
<organism evidence="2 3">
    <name type="scientific">Batillaria attramentaria</name>
    <dbReference type="NCBI Taxonomy" id="370345"/>
    <lineage>
        <taxon>Eukaryota</taxon>
        <taxon>Metazoa</taxon>
        <taxon>Spiralia</taxon>
        <taxon>Lophotrochozoa</taxon>
        <taxon>Mollusca</taxon>
        <taxon>Gastropoda</taxon>
        <taxon>Caenogastropoda</taxon>
        <taxon>Sorbeoconcha</taxon>
        <taxon>Cerithioidea</taxon>
        <taxon>Batillariidae</taxon>
        <taxon>Batillaria</taxon>
    </lineage>
</organism>
<proteinExistence type="predicted"/>
<gene>
    <name evidence="2" type="ORF">BaRGS_00030766</name>
</gene>
<feature type="signal peptide" evidence="1">
    <location>
        <begin position="1"/>
        <end position="21"/>
    </location>
</feature>
<accession>A0ABD0JT12</accession>
<name>A0ABD0JT12_9CAEN</name>
<keyword evidence="1" id="KW-0732">Signal</keyword>
<evidence type="ECO:0000313" key="3">
    <source>
        <dbReference type="Proteomes" id="UP001519460"/>
    </source>
</evidence>
<protein>
    <submittedName>
        <fullName evidence="2">Uncharacterized protein</fullName>
    </submittedName>
</protein>
<dbReference type="EMBL" id="JACVVK020000336">
    <property type="protein sequence ID" value="KAK7478008.1"/>
    <property type="molecule type" value="Genomic_DNA"/>
</dbReference>
<evidence type="ECO:0000313" key="2">
    <source>
        <dbReference type="EMBL" id="KAK7478008.1"/>
    </source>
</evidence>
<reference evidence="2 3" key="1">
    <citation type="journal article" date="2023" name="Sci. Data">
        <title>Genome assembly of the Korean intertidal mud-creeper Batillaria attramentaria.</title>
        <authorList>
            <person name="Patra A.K."/>
            <person name="Ho P.T."/>
            <person name="Jun S."/>
            <person name="Lee S.J."/>
            <person name="Kim Y."/>
            <person name="Won Y.J."/>
        </authorList>
    </citation>
    <scope>NUCLEOTIDE SEQUENCE [LARGE SCALE GENOMIC DNA]</scope>
    <source>
        <strain evidence="2">Wonlab-2016</strain>
    </source>
</reference>
<keyword evidence="3" id="KW-1185">Reference proteome</keyword>